<gene>
    <name evidence="2" type="ORF">BP01DRAFT_385538</name>
</gene>
<evidence type="ECO:0000313" key="2">
    <source>
        <dbReference type="EMBL" id="PYH42436.1"/>
    </source>
</evidence>
<dbReference type="EMBL" id="KZ821252">
    <property type="protein sequence ID" value="PYH42436.1"/>
    <property type="molecule type" value="Genomic_DNA"/>
</dbReference>
<dbReference type="PANTHER" id="PTHR43157:SF22">
    <property type="entry name" value="SHORT-CHAIN DEHYDROGENASE_REDUCTASE PHMF"/>
    <property type="match status" value="1"/>
</dbReference>
<sequence>MPPTDPQVQALLGPGPPEGLSKMGAMRWAAKNPPKDPQASLVGKTVLITGSNTGLGYQAAVKFAAMGASRLILAVRTPSKGEEAKRQIIATVPSLPKSTQILVLPLDMSDIASVKAFPGRLAQANIRTVNVAVLNAGIAPSAYHVNPSTGWEAALQVNLLSTALLAILLMPILKATTAAATNPGDRPAHLTLTGSFAHLYLTAKDLPSVGPGESVLAAINSPQFFNVETSYAVVKLLTMYVMQGLVRDYAGGETDPEVTVNVACPGLCSTELGRDFPWYVVLPTKLMHMYCARSAEEGSRALVSSTLLGRDGHGKFWSNDVLAEPGVMVTSEEGKILQQRVWSEIKEFCKAQLD</sequence>
<dbReference type="InterPro" id="IPR002347">
    <property type="entry name" value="SDR_fam"/>
</dbReference>
<organism evidence="2 3">
    <name type="scientific">Aspergillus saccharolyticus JOP 1030-1</name>
    <dbReference type="NCBI Taxonomy" id="1450539"/>
    <lineage>
        <taxon>Eukaryota</taxon>
        <taxon>Fungi</taxon>
        <taxon>Dikarya</taxon>
        <taxon>Ascomycota</taxon>
        <taxon>Pezizomycotina</taxon>
        <taxon>Eurotiomycetes</taxon>
        <taxon>Eurotiomycetidae</taxon>
        <taxon>Eurotiales</taxon>
        <taxon>Aspergillaceae</taxon>
        <taxon>Aspergillus</taxon>
        <taxon>Aspergillus subgen. Circumdati</taxon>
    </lineage>
</organism>
<evidence type="ECO:0000256" key="1">
    <source>
        <dbReference type="ARBA" id="ARBA00023002"/>
    </source>
</evidence>
<accession>A0A318Z5P2</accession>
<reference evidence="2 3" key="1">
    <citation type="submission" date="2016-12" db="EMBL/GenBank/DDBJ databases">
        <title>The genomes of Aspergillus section Nigri reveals drivers in fungal speciation.</title>
        <authorList>
            <consortium name="DOE Joint Genome Institute"/>
            <person name="Vesth T.C."/>
            <person name="Nybo J."/>
            <person name="Theobald S."/>
            <person name="Brandl J."/>
            <person name="Frisvad J.C."/>
            <person name="Nielsen K.F."/>
            <person name="Lyhne E.K."/>
            <person name="Kogle M.E."/>
            <person name="Kuo A."/>
            <person name="Riley R."/>
            <person name="Clum A."/>
            <person name="Nolan M."/>
            <person name="Lipzen A."/>
            <person name="Salamov A."/>
            <person name="Henrissat B."/>
            <person name="Wiebenga A."/>
            <person name="De Vries R.P."/>
            <person name="Grigoriev I.V."/>
            <person name="Mortensen U.H."/>
            <person name="Andersen M.R."/>
            <person name="Baker S.E."/>
        </authorList>
    </citation>
    <scope>NUCLEOTIDE SEQUENCE [LARGE SCALE GENOMIC DNA]</scope>
    <source>
        <strain evidence="2 3">JOP 1030-1</strain>
    </source>
</reference>
<name>A0A318Z5P2_9EURO</name>
<keyword evidence="1" id="KW-0560">Oxidoreductase</keyword>
<dbReference type="Proteomes" id="UP000248349">
    <property type="component" value="Unassembled WGS sequence"/>
</dbReference>
<dbReference type="PANTHER" id="PTHR43157">
    <property type="entry name" value="PHOSPHATIDYLINOSITOL-GLYCAN BIOSYNTHESIS CLASS F PROTEIN-RELATED"/>
    <property type="match status" value="1"/>
</dbReference>
<dbReference type="SUPFAM" id="SSF51735">
    <property type="entry name" value="NAD(P)-binding Rossmann-fold domains"/>
    <property type="match status" value="1"/>
</dbReference>
<dbReference type="Pfam" id="PF00106">
    <property type="entry name" value="adh_short"/>
    <property type="match status" value="1"/>
</dbReference>
<evidence type="ECO:0000313" key="3">
    <source>
        <dbReference type="Proteomes" id="UP000248349"/>
    </source>
</evidence>
<dbReference type="GO" id="GO:0016491">
    <property type="term" value="F:oxidoreductase activity"/>
    <property type="evidence" value="ECO:0007669"/>
    <property type="project" value="UniProtKB-KW"/>
</dbReference>
<dbReference type="RefSeq" id="XP_025428418.1">
    <property type="nucleotide sequence ID" value="XM_025577605.1"/>
</dbReference>
<dbReference type="OrthoDB" id="542013at2759"/>
<keyword evidence="3" id="KW-1185">Reference proteome</keyword>
<dbReference type="InterPro" id="IPR036291">
    <property type="entry name" value="NAD(P)-bd_dom_sf"/>
</dbReference>
<dbReference type="Gene3D" id="3.40.50.720">
    <property type="entry name" value="NAD(P)-binding Rossmann-like Domain"/>
    <property type="match status" value="1"/>
</dbReference>
<protein>
    <submittedName>
        <fullName evidence="2">NAD(P)-binding protein</fullName>
    </submittedName>
</protein>
<dbReference type="AlphaFoldDB" id="A0A318Z5P2"/>
<dbReference type="STRING" id="1450539.A0A318Z5P2"/>
<dbReference type="GeneID" id="37078834"/>
<proteinExistence type="predicted"/>
<dbReference type="PRINTS" id="PR00081">
    <property type="entry name" value="GDHRDH"/>
</dbReference>